<dbReference type="FunFam" id="3.20.20.70:FF:000067">
    <property type="entry name" value="tRNA-dihydrouridine(47) synthase [NAD(P)(+)]"/>
    <property type="match status" value="1"/>
</dbReference>
<feature type="compositionally biased region" description="Basic and acidic residues" evidence="20">
    <location>
        <begin position="44"/>
        <end position="73"/>
    </location>
</feature>
<dbReference type="InterPro" id="IPR000571">
    <property type="entry name" value="Znf_CCCH"/>
</dbReference>
<evidence type="ECO:0000256" key="11">
    <source>
        <dbReference type="ARBA" id="ARBA00023002"/>
    </source>
</evidence>
<protein>
    <recommendedName>
        <fullName evidence="19">tRNA-dihydrouridine(47) synthase [NAD(P)(+)]</fullName>
        <ecNumber evidence="19">1.3.1.-</ecNumber>
    </recommendedName>
    <alternativeName>
        <fullName evidence="19">tRNA-dihydrouridine synthase 3</fullName>
    </alternativeName>
</protein>
<evidence type="ECO:0000256" key="7">
    <source>
        <dbReference type="ARBA" id="ARBA00022737"/>
    </source>
</evidence>
<comment type="catalytic activity">
    <reaction evidence="15">
        <text>a 5,6-dihydrouridine in mRNA + NAD(+) = a uridine in mRNA + NADH + H(+)</text>
        <dbReference type="Rhea" id="RHEA:69851"/>
        <dbReference type="Rhea" id="RHEA-COMP:14658"/>
        <dbReference type="Rhea" id="RHEA-COMP:17789"/>
        <dbReference type="ChEBI" id="CHEBI:15378"/>
        <dbReference type="ChEBI" id="CHEBI:57540"/>
        <dbReference type="ChEBI" id="CHEBI:57945"/>
        <dbReference type="ChEBI" id="CHEBI:65315"/>
        <dbReference type="ChEBI" id="CHEBI:74443"/>
    </reaction>
    <physiologicalReaction direction="right-to-left" evidence="15">
        <dbReference type="Rhea" id="RHEA:69853"/>
    </physiologicalReaction>
</comment>
<keyword evidence="3 19" id="KW-0288">FMN</keyword>
<evidence type="ECO:0000256" key="18">
    <source>
        <dbReference type="PROSITE-ProRule" id="PRU00723"/>
    </source>
</evidence>
<evidence type="ECO:0000256" key="10">
    <source>
        <dbReference type="ARBA" id="ARBA00022857"/>
    </source>
</evidence>
<keyword evidence="6 18" id="KW-0479">Metal-binding</keyword>
<keyword evidence="4" id="KW-0507">mRNA processing</keyword>
<keyword evidence="10" id="KW-0521">NADP</keyword>
<keyword evidence="5 19" id="KW-0819">tRNA processing</keyword>
<dbReference type="InterPro" id="IPR013785">
    <property type="entry name" value="Aldolase_TIM"/>
</dbReference>
<evidence type="ECO:0000256" key="6">
    <source>
        <dbReference type="ARBA" id="ARBA00022723"/>
    </source>
</evidence>
<dbReference type="KEGG" id="csol:105360289"/>
<feature type="domain" description="C3H1-type" evidence="21">
    <location>
        <begin position="139"/>
        <end position="164"/>
    </location>
</feature>
<keyword evidence="12" id="KW-0520">NAD</keyword>
<evidence type="ECO:0000259" key="21">
    <source>
        <dbReference type="PROSITE" id="PS50103"/>
    </source>
</evidence>
<dbReference type="EC" id="1.3.1.-" evidence="19"/>
<dbReference type="SUPFAM" id="SSF51395">
    <property type="entry name" value="FMN-linked oxidoreductases"/>
    <property type="match status" value="1"/>
</dbReference>
<gene>
    <name evidence="23" type="primary">LOC105360289</name>
</gene>
<evidence type="ECO:0000256" key="3">
    <source>
        <dbReference type="ARBA" id="ARBA00022643"/>
    </source>
</evidence>
<dbReference type="InterPro" id="IPR035587">
    <property type="entry name" value="DUS-like_FMN-bd"/>
</dbReference>
<dbReference type="GO" id="GO:0003723">
    <property type="term" value="F:RNA binding"/>
    <property type="evidence" value="ECO:0007669"/>
    <property type="project" value="TreeGrafter"/>
</dbReference>
<evidence type="ECO:0000256" key="20">
    <source>
        <dbReference type="SAM" id="MobiDB-lite"/>
    </source>
</evidence>
<evidence type="ECO:0000256" key="16">
    <source>
        <dbReference type="ARBA" id="ARBA00049447"/>
    </source>
</evidence>
<evidence type="ECO:0000256" key="17">
    <source>
        <dbReference type="ARBA" id="ARBA00049513"/>
    </source>
</evidence>
<comment type="function">
    <text evidence="13">Catalyzes the synthesis of dihydrouridine, a modified base, in various RNAs, such as tRNAs, mRNAs and some long non-coding RNAs (lncRNAs). Mainly modifies the uridine in position 47 (U47) in the D-loop of most cytoplasmic tRNAs. Also able to mediate the formation of dihydrouridine in some mRNAs, thereby regulating their translation.</text>
</comment>
<keyword evidence="9 18" id="KW-0862">Zinc</keyword>
<evidence type="ECO:0000313" key="23">
    <source>
        <dbReference type="RefSeq" id="XP_011495465.1"/>
    </source>
</evidence>
<dbReference type="Gene3D" id="3.20.20.70">
    <property type="entry name" value="Aldolase class I"/>
    <property type="match status" value="1"/>
</dbReference>
<evidence type="ECO:0000256" key="8">
    <source>
        <dbReference type="ARBA" id="ARBA00022771"/>
    </source>
</evidence>
<dbReference type="CTD" id="35264"/>
<dbReference type="GeneID" id="105360289"/>
<proteinExistence type="inferred from homology"/>
<dbReference type="GO" id="GO:0050660">
    <property type="term" value="F:flavin adenine dinucleotide binding"/>
    <property type="evidence" value="ECO:0007669"/>
    <property type="project" value="UniProtKB-UniRule"/>
</dbReference>
<evidence type="ECO:0000256" key="5">
    <source>
        <dbReference type="ARBA" id="ARBA00022694"/>
    </source>
</evidence>
<feature type="region of interest" description="Disordered" evidence="20">
    <location>
        <begin position="37"/>
        <end position="87"/>
    </location>
</feature>
<evidence type="ECO:0000256" key="9">
    <source>
        <dbReference type="ARBA" id="ARBA00022833"/>
    </source>
</evidence>
<organism evidence="22 23">
    <name type="scientific">Ceratosolen solmsi marchali</name>
    <dbReference type="NCBI Taxonomy" id="326594"/>
    <lineage>
        <taxon>Eukaryota</taxon>
        <taxon>Metazoa</taxon>
        <taxon>Ecdysozoa</taxon>
        <taxon>Arthropoda</taxon>
        <taxon>Hexapoda</taxon>
        <taxon>Insecta</taxon>
        <taxon>Pterygota</taxon>
        <taxon>Neoptera</taxon>
        <taxon>Endopterygota</taxon>
        <taxon>Hymenoptera</taxon>
        <taxon>Apocrita</taxon>
        <taxon>Proctotrupomorpha</taxon>
        <taxon>Chalcidoidea</taxon>
        <taxon>Agaonidae</taxon>
        <taxon>Agaoninae</taxon>
        <taxon>Ceratosolen</taxon>
    </lineage>
</organism>
<dbReference type="Proteomes" id="UP000695007">
    <property type="component" value="Unplaced"/>
</dbReference>
<comment type="cofactor">
    <cofactor evidence="1 19">
        <name>FMN</name>
        <dbReference type="ChEBI" id="CHEBI:58210"/>
    </cofactor>
</comment>
<comment type="catalytic activity">
    <reaction evidence="14">
        <text>5,6-dihydrouridine(47) in tRNA + NAD(+) = uridine(47) in tRNA + NADH + H(+)</text>
        <dbReference type="Rhea" id="RHEA:53364"/>
        <dbReference type="Rhea" id="RHEA-COMP:13539"/>
        <dbReference type="Rhea" id="RHEA-COMP:13540"/>
        <dbReference type="ChEBI" id="CHEBI:15378"/>
        <dbReference type="ChEBI" id="CHEBI:57540"/>
        <dbReference type="ChEBI" id="CHEBI:57945"/>
        <dbReference type="ChEBI" id="CHEBI:65315"/>
        <dbReference type="ChEBI" id="CHEBI:74443"/>
        <dbReference type="EC" id="1.3.1.89"/>
    </reaction>
    <physiologicalReaction direction="right-to-left" evidence="14">
        <dbReference type="Rhea" id="RHEA:53366"/>
    </physiologicalReaction>
</comment>
<dbReference type="CDD" id="cd02801">
    <property type="entry name" value="DUS_like_FMN"/>
    <property type="match status" value="1"/>
</dbReference>
<evidence type="ECO:0000256" key="14">
    <source>
        <dbReference type="ARBA" id="ARBA00048266"/>
    </source>
</evidence>
<dbReference type="GO" id="GO:0102265">
    <property type="term" value="F:tRNA-dihydrouridine47 synthase activity"/>
    <property type="evidence" value="ECO:0007669"/>
    <property type="project" value="UniProtKB-EC"/>
</dbReference>
<accession>A0AAJ6VMS7</accession>
<evidence type="ECO:0000256" key="4">
    <source>
        <dbReference type="ARBA" id="ARBA00022664"/>
    </source>
</evidence>
<name>A0AAJ6VMS7_9HYME</name>
<evidence type="ECO:0000256" key="15">
    <source>
        <dbReference type="ARBA" id="ARBA00048342"/>
    </source>
</evidence>
<dbReference type="RefSeq" id="XP_011495465.1">
    <property type="nucleotide sequence ID" value="XM_011497163.1"/>
</dbReference>
<evidence type="ECO:0000256" key="1">
    <source>
        <dbReference type="ARBA" id="ARBA00001917"/>
    </source>
</evidence>
<evidence type="ECO:0000256" key="2">
    <source>
        <dbReference type="ARBA" id="ARBA00022630"/>
    </source>
</evidence>
<keyword evidence="2 19" id="KW-0285">Flavoprotein</keyword>
<comment type="similarity">
    <text evidence="19">Belongs to the dus family. Dus3 subfamily.</text>
</comment>
<comment type="catalytic activity">
    <reaction evidence="16">
        <text>a 5,6-dihydrouridine in mRNA + NADP(+) = a uridine in mRNA + NADPH + H(+)</text>
        <dbReference type="Rhea" id="RHEA:69855"/>
        <dbReference type="Rhea" id="RHEA-COMP:14658"/>
        <dbReference type="Rhea" id="RHEA-COMP:17789"/>
        <dbReference type="ChEBI" id="CHEBI:15378"/>
        <dbReference type="ChEBI" id="CHEBI:57783"/>
        <dbReference type="ChEBI" id="CHEBI:58349"/>
        <dbReference type="ChEBI" id="CHEBI:65315"/>
        <dbReference type="ChEBI" id="CHEBI:74443"/>
    </reaction>
    <physiologicalReaction direction="right-to-left" evidence="16">
        <dbReference type="Rhea" id="RHEA:69857"/>
    </physiologicalReaction>
</comment>
<evidence type="ECO:0000256" key="12">
    <source>
        <dbReference type="ARBA" id="ARBA00023027"/>
    </source>
</evidence>
<keyword evidence="7" id="KW-0677">Repeat</keyword>
<keyword evidence="11 19" id="KW-0560">Oxidoreductase</keyword>
<feature type="compositionally biased region" description="Basic residues" evidence="20">
    <location>
        <begin position="74"/>
        <end position="87"/>
    </location>
</feature>
<sequence length="611" mass="70797">MTDAEEAKTNTNSSHKLDDKRTGICLIKPEYIIEGSVRSSTNDNLKENDKDKIDKGDCVDNEPEKKRLKENYRKNKPRGQNKGRKLPFKTLREHNLCPWIANLTVDEARENNECPNDACVFIHERVKYLEIKPDDIGTECHIFKSTGKCQRGASCRFGSQHITKDGFNIIDKEKYEIYKNISPRVKNKISKEIVEQLKKYRYNFTKAEKIGSKYNWKPNKMFDKSREIQNLTEMEDSEKKVGPIMDTEEIKLRVKERRRIDWKDKVMLAPLTTVGNLPFRRICKEYGADITCGEMAMAPRLLKGMREEWALVKRHECEDIFGVQITGNNPGVLTRCAQLLNDEIEVDFLDLNLACPIDLVYKQGAGCGMLNRPYILESVVQSCNEVLDIPLTVKTRTAVYVDVPIAHTLMPKFKQWGVSMINIHGRSREQRYTKLANWDYIELCAKEAEPVPVYGTGDILSYDDYARMRTTYPTVHGVSIGRGALIKPWIFQEIKEQRLIDVSSSERFEMLKKYTNYGLEHWGSDTRGVENTRRFMLEWISFLYRYVPVGILKNPPQRMNNRPPYYKGRDELETLMASPNCADWVKLSEMLLGKVPDGFNFLPKHKANAWN</sequence>
<dbReference type="PROSITE" id="PS50103">
    <property type="entry name" value="ZF_C3H1"/>
    <property type="match status" value="1"/>
</dbReference>
<feature type="zinc finger region" description="C3H1-type" evidence="18">
    <location>
        <begin position="139"/>
        <end position="164"/>
    </location>
</feature>
<dbReference type="GO" id="GO:0006397">
    <property type="term" value="P:mRNA processing"/>
    <property type="evidence" value="ECO:0007669"/>
    <property type="project" value="UniProtKB-KW"/>
</dbReference>
<keyword evidence="22" id="KW-1185">Reference proteome</keyword>
<dbReference type="AlphaFoldDB" id="A0AAJ6VMS7"/>
<dbReference type="PANTHER" id="PTHR45846:SF1">
    <property type="entry name" value="TRNA-DIHYDROURIDINE(47) SYNTHASE [NAD(P)(+)]-LIKE"/>
    <property type="match status" value="1"/>
</dbReference>
<comment type="catalytic activity">
    <reaction evidence="17">
        <text>5,6-dihydrouridine(47) in tRNA + NADP(+) = uridine(47) in tRNA + NADPH + H(+)</text>
        <dbReference type="Rhea" id="RHEA:53360"/>
        <dbReference type="Rhea" id="RHEA-COMP:13539"/>
        <dbReference type="Rhea" id="RHEA-COMP:13540"/>
        <dbReference type="ChEBI" id="CHEBI:15378"/>
        <dbReference type="ChEBI" id="CHEBI:57783"/>
        <dbReference type="ChEBI" id="CHEBI:58349"/>
        <dbReference type="ChEBI" id="CHEBI:65315"/>
        <dbReference type="ChEBI" id="CHEBI:74443"/>
        <dbReference type="EC" id="1.3.1.89"/>
    </reaction>
    <physiologicalReaction direction="right-to-left" evidence="17">
        <dbReference type="Rhea" id="RHEA:53362"/>
    </physiologicalReaction>
</comment>
<evidence type="ECO:0000256" key="13">
    <source>
        <dbReference type="ARBA" id="ARBA00045365"/>
    </source>
</evidence>
<dbReference type="Pfam" id="PF01207">
    <property type="entry name" value="Dus"/>
    <property type="match status" value="1"/>
</dbReference>
<dbReference type="GO" id="GO:0008270">
    <property type="term" value="F:zinc ion binding"/>
    <property type="evidence" value="ECO:0007669"/>
    <property type="project" value="UniProtKB-KW"/>
</dbReference>
<reference evidence="23" key="1">
    <citation type="submission" date="2025-08" db="UniProtKB">
        <authorList>
            <consortium name="RefSeq"/>
        </authorList>
    </citation>
    <scope>IDENTIFICATION</scope>
</reference>
<evidence type="ECO:0000256" key="19">
    <source>
        <dbReference type="RuleBase" id="RU291113"/>
    </source>
</evidence>
<keyword evidence="8 18" id="KW-0863">Zinc-finger</keyword>
<dbReference type="PANTHER" id="PTHR45846">
    <property type="entry name" value="TRNA-DIHYDROURIDINE(47) SYNTHASE [NAD(P)(+)]-LIKE"/>
    <property type="match status" value="1"/>
</dbReference>
<evidence type="ECO:0000313" key="22">
    <source>
        <dbReference type="Proteomes" id="UP000695007"/>
    </source>
</evidence>